<evidence type="ECO:0000256" key="6">
    <source>
        <dbReference type="ARBA" id="ARBA00022642"/>
    </source>
</evidence>
<comment type="similarity">
    <text evidence="3">Belongs to the FAD-dependent oxidoreductase 2 family. NadB subfamily.</text>
</comment>
<dbReference type="Proteomes" id="UP001236663">
    <property type="component" value="Unassembled WGS sequence"/>
</dbReference>
<name>A0ABT8C932_9BACT</name>
<keyword evidence="7" id="KW-0274">FAD</keyword>
<evidence type="ECO:0000313" key="12">
    <source>
        <dbReference type="Proteomes" id="UP001236663"/>
    </source>
</evidence>
<dbReference type="PANTHER" id="PTHR42716:SF2">
    <property type="entry name" value="L-ASPARTATE OXIDASE, CHLOROPLASTIC"/>
    <property type="match status" value="1"/>
</dbReference>
<dbReference type="Pfam" id="PF00890">
    <property type="entry name" value="FAD_binding_2"/>
    <property type="match status" value="1"/>
</dbReference>
<comment type="pathway">
    <text evidence="2">Cofactor biosynthesis; NAD(+) biosynthesis; iminoaspartate from L-aspartate (oxidase route): step 1/1.</text>
</comment>
<comment type="cofactor">
    <cofactor evidence="1">
        <name>FAD</name>
        <dbReference type="ChEBI" id="CHEBI:57692"/>
    </cofactor>
</comment>
<evidence type="ECO:0000259" key="10">
    <source>
        <dbReference type="Pfam" id="PF00890"/>
    </source>
</evidence>
<dbReference type="InterPro" id="IPR003953">
    <property type="entry name" value="FAD-dep_OxRdtase_2_FAD-bd"/>
</dbReference>
<evidence type="ECO:0000256" key="2">
    <source>
        <dbReference type="ARBA" id="ARBA00004950"/>
    </source>
</evidence>
<dbReference type="InterPro" id="IPR036188">
    <property type="entry name" value="FAD/NAD-bd_sf"/>
</dbReference>
<dbReference type="Gene3D" id="3.90.700.10">
    <property type="entry name" value="Succinate dehydrogenase/fumarate reductase flavoprotein, catalytic domain"/>
    <property type="match status" value="1"/>
</dbReference>
<dbReference type="PRINTS" id="PR00368">
    <property type="entry name" value="FADPNR"/>
</dbReference>
<evidence type="ECO:0000256" key="5">
    <source>
        <dbReference type="ARBA" id="ARBA00022630"/>
    </source>
</evidence>
<dbReference type="InterPro" id="IPR005288">
    <property type="entry name" value="NadB"/>
</dbReference>
<keyword evidence="8" id="KW-0560">Oxidoreductase</keyword>
<dbReference type="InterPro" id="IPR027477">
    <property type="entry name" value="Succ_DH/fumarate_Rdtase_cat_sf"/>
</dbReference>
<dbReference type="RefSeq" id="WP_163386731.1">
    <property type="nucleotide sequence ID" value="NZ_JAUFQS010000010.1"/>
</dbReference>
<dbReference type="EC" id="1.4.3.16" evidence="4"/>
<dbReference type="SUPFAM" id="SSF51905">
    <property type="entry name" value="FAD/NAD(P)-binding domain"/>
    <property type="match status" value="1"/>
</dbReference>
<organism evidence="11 12">
    <name type="scientific">Cyclobacterium jeungdonense</name>
    <dbReference type="NCBI Taxonomy" id="708087"/>
    <lineage>
        <taxon>Bacteria</taxon>
        <taxon>Pseudomonadati</taxon>
        <taxon>Bacteroidota</taxon>
        <taxon>Cytophagia</taxon>
        <taxon>Cytophagales</taxon>
        <taxon>Cyclobacteriaceae</taxon>
        <taxon>Cyclobacterium</taxon>
    </lineage>
</organism>
<feature type="domain" description="FAD-dependent oxidoreductase 2 FAD-binding" evidence="10">
    <location>
        <begin position="4"/>
        <end position="386"/>
    </location>
</feature>
<sequence>MKTDVLIVGSGIAGLSSALHLAESNPDIQVTVLDKSFDQESNTRYAQGGMAAVLTENPDSLGDHIRDTLASGRGFCIPEVVVKVVNLASFRVMDLLRWGVELDKDQKGSLLLGLEGGHSRPRIVHYKDRTGLEIQQKLLTKIKQHHNIKLMRGIFALDLITSRRDEGNQNYCQGVSACNLGYRKVFFIGAKVTILATGGCGQLFDRTTNSTVATGDGLAMAIRGGVKTRDLHFYQIHPTAFFNGRNGKAFLITEALRGAGAHILNHNKERFLFRGDARGELATRDIVTSLIHKEMKHSNMPCVYLDAKHLGREKLLAEFPGVVRYCADQGYDITDELIPVAPAAHYQCGGLETDSKGQSSMDRLFALGECASTGLHGANRLASNSLLEALVFSKNVVETITKNYNGIEIEQQQFQSQSYLQENNQRDNAQKIQSIRFDLKSMMTLWLLSESVTPEKLETFRLKICRWKEIIRLCYQRTIFDPELLELRNLIEVSEAMLIQKNQKKNVEHHPNIHL</sequence>
<protein>
    <recommendedName>
        <fullName evidence="4">L-aspartate oxidase</fullName>
        <ecNumber evidence="4">1.4.3.16</ecNumber>
    </recommendedName>
</protein>
<evidence type="ECO:0000256" key="9">
    <source>
        <dbReference type="ARBA" id="ARBA00048305"/>
    </source>
</evidence>
<proteinExistence type="inferred from homology"/>
<dbReference type="Gene3D" id="3.50.50.60">
    <property type="entry name" value="FAD/NAD(P)-binding domain"/>
    <property type="match status" value="1"/>
</dbReference>
<keyword evidence="6" id="KW-0662">Pyridine nucleotide biosynthesis</keyword>
<evidence type="ECO:0000256" key="1">
    <source>
        <dbReference type="ARBA" id="ARBA00001974"/>
    </source>
</evidence>
<comment type="catalytic activity">
    <reaction evidence="9">
        <text>L-aspartate + O2 = iminosuccinate + H2O2</text>
        <dbReference type="Rhea" id="RHEA:25876"/>
        <dbReference type="ChEBI" id="CHEBI:15379"/>
        <dbReference type="ChEBI" id="CHEBI:16240"/>
        <dbReference type="ChEBI" id="CHEBI:29991"/>
        <dbReference type="ChEBI" id="CHEBI:77875"/>
        <dbReference type="EC" id="1.4.3.16"/>
    </reaction>
    <physiologicalReaction direction="left-to-right" evidence="9">
        <dbReference type="Rhea" id="RHEA:25877"/>
    </physiologicalReaction>
</comment>
<gene>
    <name evidence="11" type="ORF">QWZ15_12160</name>
</gene>
<dbReference type="EMBL" id="JAUFQS010000010">
    <property type="protein sequence ID" value="MDN3688587.1"/>
    <property type="molecule type" value="Genomic_DNA"/>
</dbReference>
<keyword evidence="5" id="KW-0285">Flavoprotein</keyword>
<evidence type="ECO:0000256" key="7">
    <source>
        <dbReference type="ARBA" id="ARBA00022827"/>
    </source>
</evidence>
<comment type="caution">
    <text evidence="11">The sequence shown here is derived from an EMBL/GenBank/DDBJ whole genome shotgun (WGS) entry which is preliminary data.</text>
</comment>
<keyword evidence="12" id="KW-1185">Reference proteome</keyword>
<evidence type="ECO:0000256" key="3">
    <source>
        <dbReference type="ARBA" id="ARBA00008562"/>
    </source>
</evidence>
<evidence type="ECO:0000256" key="4">
    <source>
        <dbReference type="ARBA" id="ARBA00012173"/>
    </source>
</evidence>
<evidence type="ECO:0000256" key="8">
    <source>
        <dbReference type="ARBA" id="ARBA00023002"/>
    </source>
</evidence>
<dbReference type="SUPFAM" id="SSF56425">
    <property type="entry name" value="Succinate dehydrogenase/fumarate reductase flavoprotein, catalytic domain"/>
    <property type="match status" value="1"/>
</dbReference>
<evidence type="ECO:0000313" key="11">
    <source>
        <dbReference type="EMBL" id="MDN3688587.1"/>
    </source>
</evidence>
<dbReference type="PANTHER" id="PTHR42716">
    <property type="entry name" value="L-ASPARTATE OXIDASE"/>
    <property type="match status" value="1"/>
</dbReference>
<reference evidence="12" key="1">
    <citation type="journal article" date="2019" name="Int. J. Syst. Evol. Microbiol.">
        <title>The Global Catalogue of Microorganisms (GCM) 10K type strain sequencing project: providing services to taxonomists for standard genome sequencing and annotation.</title>
        <authorList>
            <consortium name="The Broad Institute Genomics Platform"/>
            <consortium name="The Broad Institute Genome Sequencing Center for Infectious Disease"/>
            <person name="Wu L."/>
            <person name="Ma J."/>
        </authorList>
    </citation>
    <scope>NUCLEOTIDE SEQUENCE [LARGE SCALE GENOMIC DNA]</scope>
    <source>
        <strain evidence="12">CECT 7706</strain>
    </source>
</reference>
<accession>A0ABT8C932</accession>